<accession>A0A2M8QFA5</accession>
<reference evidence="6 7" key="1">
    <citation type="submission" date="2017-11" db="EMBL/GenBank/DDBJ databases">
        <title>Evolution of Phototrophy in the Chloroflexi Phylum Driven by Horizontal Gene Transfer.</title>
        <authorList>
            <person name="Ward L.M."/>
            <person name="Hemp J."/>
            <person name="Shih P.M."/>
            <person name="Mcglynn S.E."/>
            <person name="Fischer W."/>
        </authorList>
    </citation>
    <scope>NUCLEOTIDE SEQUENCE [LARGE SCALE GENOMIC DNA]</scope>
    <source>
        <strain evidence="6">JP3_7</strain>
    </source>
</reference>
<dbReference type="EMBL" id="PGTN01000013">
    <property type="protein sequence ID" value="PJF48479.1"/>
    <property type="molecule type" value="Genomic_DNA"/>
</dbReference>
<dbReference type="Proteomes" id="UP000230790">
    <property type="component" value="Unassembled WGS sequence"/>
</dbReference>
<comment type="similarity">
    <text evidence="2">Belongs to the HAD-like hydrolase superfamily. CbbY/CbbZ/Gph/YieH family.</text>
</comment>
<dbReference type="CDD" id="cd07505">
    <property type="entry name" value="HAD_BPGM-like"/>
    <property type="match status" value="1"/>
</dbReference>
<dbReference type="GO" id="GO:0046872">
    <property type="term" value="F:metal ion binding"/>
    <property type="evidence" value="ECO:0007669"/>
    <property type="project" value="UniProtKB-KW"/>
</dbReference>
<dbReference type="SUPFAM" id="SSF56784">
    <property type="entry name" value="HAD-like"/>
    <property type="match status" value="1"/>
</dbReference>
<comment type="caution">
    <text evidence="6">The sequence shown here is derived from an EMBL/GenBank/DDBJ whole genome shotgun (WGS) entry which is preliminary data.</text>
</comment>
<evidence type="ECO:0008006" key="8">
    <source>
        <dbReference type="Google" id="ProtNLM"/>
    </source>
</evidence>
<keyword evidence="3" id="KW-0479">Metal-binding</keyword>
<dbReference type="Gene3D" id="1.10.150.240">
    <property type="entry name" value="Putative phosphatase, domain 2"/>
    <property type="match status" value="1"/>
</dbReference>
<gene>
    <name evidence="6" type="ORF">CUN48_03190</name>
</gene>
<dbReference type="Gene3D" id="3.40.50.1000">
    <property type="entry name" value="HAD superfamily/HAD-like"/>
    <property type="match status" value="1"/>
</dbReference>
<dbReference type="GO" id="GO:0003824">
    <property type="term" value="F:catalytic activity"/>
    <property type="evidence" value="ECO:0007669"/>
    <property type="project" value="UniProtKB-ARBA"/>
</dbReference>
<dbReference type="InterPro" id="IPR051600">
    <property type="entry name" value="Beta-PGM-like"/>
</dbReference>
<evidence type="ECO:0000256" key="1">
    <source>
        <dbReference type="ARBA" id="ARBA00001946"/>
    </source>
</evidence>
<dbReference type="AlphaFoldDB" id="A0A2M8QFA5"/>
<dbReference type="PRINTS" id="PR00413">
    <property type="entry name" value="HADHALOGNASE"/>
</dbReference>
<keyword evidence="5" id="KW-0119">Carbohydrate metabolism</keyword>
<name>A0A2M8QFA5_9CHLR</name>
<comment type="cofactor">
    <cofactor evidence="1">
        <name>Mg(2+)</name>
        <dbReference type="ChEBI" id="CHEBI:18420"/>
    </cofactor>
</comment>
<dbReference type="PANTHER" id="PTHR46193">
    <property type="entry name" value="6-PHOSPHOGLUCONATE PHOSPHATASE"/>
    <property type="match status" value="1"/>
</dbReference>
<evidence type="ECO:0000313" key="7">
    <source>
        <dbReference type="Proteomes" id="UP000230790"/>
    </source>
</evidence>
<dbReference type="PANTHER" id="PTHR46193:SF18">
    <property type="entry name" value="HEXITOL PHOSPHATASE B"/>
    <property type="match status" value="1"/>
</dbReference>
<dbReference type="SFLD" id="SFLDG01129">
    <property type="entry name" value="C1.5:_HAD__Beta-PGM__Phosphata"/>
    <property type="match status" value="1"/>
</dbReference>
<dbReference type="InterPro" id="IPR036412">
    <property type="entry name" value="HAD-like_sf"/>
</dbReference>
<keyword evidence="4" id="KW-0460">Magnesium</keyword>
<protein>
    <recommendedName>
        <fullName evidence="8">HAD family phosphatase</fullName>
    </recommendedName>
</protein>
<organism evidence="6 7">
    <name type="scientific">Candidatus Thermofonsia Clade 3 bacterium</name>
    <dbReference type="NCBI Taxonomy" id="2364212"/>
    <lineage>
        <taxon>Bacteria</taxon>
        <taxon>Bacillati</taxon>
        <taxon>Chloroflexota</taxon>
        <taxon>Candidatus Thermofontia</taxon>
        <taxon>Candidatus Thermofonsia Clade 3</taxon>
    </lineage>
</organism>
<dbReference type="SFLD" id="SFLDS00003">
    <property type="entry name" value="Haloacid_Dehalogenase"/>
    <property type="match status" value="1"/>
</dbReference>
<evidence type="ECO:0000256" key="5">
    <source>
        <dbReference type="ARBA" id="ARBA00023277"/>
    </source>
</evidence>
<evidence type="ECO:0000256" key="3">
    <source>
        <dbReference type="ARBA" id="ARBA00022723"/>
    </source>
</evidence>
<evidence type="ECO:0000256" key="2">
    <source>
        <dbReference type="ARBA" id="ARBA00006171"/>
    </source>
</evidence>
<dbReference type="SFLD" id="SFLDG01135">
    <property type="entry name" value="C1.5.6:_HAD__Beta-PGM__Phospha"/>
    <property type="match status" value="1"/>
</dbReference>
<evidence type="ECO:0000256" key="4">
    <source>
        <dbReference type="ARBA" id="ARBA00022842"/>
    </source>
</evidence>
<dbReference type="NCBIfam" id="TIGR01509">
    <property type="entry name" value="HAD-SF-IA-v3"/>
    <property type="match status" value="1"/>
</dbReference>
<evidence type="ECO:0000313" key="6">
    <source>
        <dbReference type="EMBL" id="PJF48479.1"/>
    </source>
</evidence>
<dbReference type="Pfam" id="PF00702">
    <property type="entry name" value="Hydrolase"/>
    <property type="match status" value="1"/>
</dbReference>
<proteinExistence type="inferred from homology"/>
<dbReference type="InterPro" id="IPR023198">
    <property type="entry name" value="PGP-like_dom2"/>
</dbReference>
<sequence>MARERSANDATSIPPTDARRAVLWDMDGVLVDSADYHYAAWREALAREHYDLSYEAFRATFGQRNDTILRGIFGPDLAAAEVNRIANAKEARYRQLVREHGIAPLPGVLRWLQALRTAGWRQAVASAAPRANIDAILAAVGIGHYFDAITSGEDVTCGKPDPQVYLVSAQRVGALPARCVVVEDAPAGLEGARRAGMRCVGVTSTHAHLDADVVVASLSELDDDAFDRLIPR</sequence>
<dbReference type="InterPro" id="IPR023214">
    <property type="entry name" value="HAD_sf"/>
</dbReference>
<dbReference type="InterPro" id="IPR006439">
    <property type="entry name" value="HAD-SF_hydro_IA"/>
</dbReference>